<dbReference type="InterPro" id="IPR052022">
    <property type="entry name" value="26kDa_periplasmic_antigen"/>
</dbReference>
<dbReference type="PANTHER" id="PTHR34387:SF2">
    <property type="entry name" value="SLR1258 PROTEIN"/>
    <property type="match status" value="1"/>
</dbReference>
<dbReference type="AlphaFoldDB" id="A0A6N7VY96"/>
<reference evidence="2 3" key="1">
    <citation type="submission" date="2019-08" db="EMBL/GenBank/DDBJ databases">
        <title>In-depth cultivation of the pig gut microbiome towards novel bacterial diversity and tailored functional studies.</title>
        <authorList>
            <person name="Wylensek D."/>
            <person name="Hitch T.C.A."/>
            <person name="Clavel T."/>
        </authorList>
    </citation>
    <scope>NUCLEOTIDE SEQUENCE [LARGE SCALE GENOMIC DNA]</scope>
    <source>
        <strain evidence="2 3">WCA-389-WT-5B</strain>
    </source>
</reference>
<dbReference type="PANTHER" id="PTHR34387">
    <property type="entry name" value="SLR1258 PROTEIN"/>
    <property type="match status" value="1"/>
</dbReference>
<sequence length="240" mass="25572">MKKIGAFLAAAVLAFSLHAAPAFADQPLDTIQITGTASKTVDPDMATVNFAFEKQGATLEEVRQAGAEASRKFINSMLAQGVARDDIATISYNVSPRYEYPKNGGQKLAGYQVYGAWEVKEKNLDQLGNLIDKGLESANRLNGVRFGLQNEDLIKRQLLGQAVENARYTAQAVANAGGRGLGVLRQASIPSSSIAVAQPVLLARMNKMEMADSAAASTQLAPKALTVTVQVDTLFALTLE</sequence>
<dbReference type="Pfam" id="PF04402">
    <property type="entry name" value="SIMPL"/>
    <property type="match status" value="1"/>
</dbReference>
<evidence type="ECO:0000313" key="3">
    <source>
        <dbReference type="Proteomes" id="UP000441455"/>
    </source>
</evidence>
<keyword evidence="1" id="KW-0732">Signal</keyword>
<dbReference type="Gene3D" id="3.30.70.2970">
    <property type="entry name" value="Protein of unknown function (DUF541), domain 2"/>
    <property type="match status" value="1"/>
</dbReference>
<gene>
    <name evidence="2" type="ORF">FX155_00940</name>
</gene>
<protein>
    <submittedName>
        <fullName evidence="2">DUF541 domain-containing protein</fullName>
    </submittedName>
</protein>
<organism evidence="2 3">
    <name type="scientific">Acidaminococcus fermentans</name>
    <dbReference type="NCBI Taxonomy" id="905"/>
    <lineage>
        <taxon>Bacteria</taxon>
        <taxon>Bacillati</taxon>
        <taxon>Bacillota</taxon>
        <taxon>Negativicutes</taxon>
        <taxon>Acidaminococcales</taxon>
        <taxon>Acidaminococcaceae</taxon>
        <taxon>Acidaminococcus</taxon>
    </lineage>
</organism>
<name>A0A6N7VY96_ACIFE</name>
<proteinExistence type="predicted"/>
<dbReference type="Gene3D" id="3.30.110.170">
    <property type="entry name" value="Protein of unknown function (DUF541), domain 1"/>
    <property type="match status" value="1"/>
</dbReference>
<dbReference type="RefSeq" id="WP_022487274.1">
    <property type="nucleotide sequence ID" value="NZ_VULN01000001.1"/>
</dbReference>
<evidence type="ECO:0000256" key="1">
    <source>
        <dbReference type="SAM" id="SignalP"/>
    </source>
</evidence>
<dbReference type="EMBL" id="VULN01000001">
    <property type="protein sequence ID" value="MSS81193.1"/>
    <property type="molecule type" value="Genomic_DNA"/>
</dbReference>
<feature type="chain" id="PRO_5026994143" evidence="1">
    <location>
        <begin position="25"/>
        <end position="240"/>
    </location>
</feature>
<dbReference type="InterPro" id="IPR007497">
    <property type="entry name" value="SIMPL/DUF541"/>
</dbReference>
<feature type="signal peptide" evidence="1">
    <location>
        <begin position="1"/>
        <end position="24"/>
    </location>
</feature>
<comment type="caution">
    <text evidence="2">The sequence shown here is derived from an EMBL/GenBank/DDBJ whole genome shotgun (WGS) entry which is preliminary data.</text>
</comment>
<accession>A0A6N7VY96</accession>
<evidence type="ECO:0000313" key="2">
    <source>
        <dbReference type="EMBL" id="MSS81193.1"/>
    </source>
</evidence>
<dbReference type="Proteomes" id="UP000441455">
    <property type="component" value="Unassembled WGS sequence"/>
</dbReference>
<dbReference type="OrthoDB" id="9785192at2"/>
<dbReference type="GO" id="GO:0006974">
    <property type="term" value="P:DNA damage response"/>
    <property type="evidence" value="ECO:0007669"/>
    <property type="project" value="TreeGrafter"/>
</dbReference>